<dbReference type="EMBL" id="JBHTJP010000035">
    <property type="protein sequence ID" value="MFD0977035.1"/>
    <property type="molecule type" value="Genomic_DNA"/>
</dbReference>
<dbReference type="InterPro" id="IPR014914">
    <property type="entry name" value="RES_dom"/>
</dbReference>
<protein>
    <submittedName>
        <fullName evidence="2">RES family NAD+ phosphorylase</fullName>
    </submittedName>
</protein>
<accession>A0ABW3IGW2</accession>
<organism evidence="2 3">
    <name type="scientific">Salinimicrobium gaetbulicola</name>
    <dbReference type="NCBI Taxonomy" id="999702"/>
    <lineage>
        <taxon>Bacteria</taxon>
        <taxon>Pseudomonadati</taxon>
        <taxon>Bacteroidota</taxon>
        <taxon>Flavobacteriia</taxon>
        <taxon>Flavobacteriales</taxon>
        <taxon>Flavobacteriaceae</taxon>
        <taxon>Salinimicrobium</taxon>
    </lineage>
</organism>
<proteinExistence type="predicted"/>
<evidence type="ECO:0000259" key="1">
    <source>
        <dbReference type="SMART" id="SM00953"/>
    </source>
</evidence>
<dbReference type="SMART" id="SM00953">
    <property type="entry name" value="RES"/>
    <property type="match status" value="1"/>
</dbReference>
<sequence length="152" mass="17361">MKVYRLSRKKYSEELSGKGAAMVGGRWNSRGTEIIYTAESRALAMAEVAVHLTLATMPDDFVMVEIEIPDEVKFTVAERTELSKNWNAFPYDLNTQGVGDDFVRKEEFCLLKIPSAVVPGDHNYLINPKHPDFKKIKISTVEKFPFDERLFK</sequence>
<dbReference type="Pfam" id="PF08808">
    <property type="entry name" value="RES"/>
    <property type="match status" value="1"/>
</dbReference>
<comment type="caution">
    <text evidence="2">The sequence shown here is derived from an EMBL/GenBank/DDBJ whole genome shotgun (WGS) entry which is preliminary data.</text>
</comment>
<gene>
    <name evidence="2" type="ORF">ACFQ1G_09545</name>
</gene>
<name>A0ABW3IGW2_9FLAO</name>
<evidence type="ECO:0000313" key="3">
    <source>
        <dbReference type="Proteomes" id="UP001597100"/>
    </source>
</evidence>
<reference evidence="3" key="1">
    <citation type="journal article" date="2019" name="Int. J. Syst. Evol. Microbiol.">
        <title>The Global Catalogue of Microorganisms (GCM) 10K type strain sequencing project: providing services to taxonomists for standard genome sequencing and annotation.</title>
        <authorList>
            <consortium name="The Broad Institute Genomics Platform"/>
            <consortium name="The Broad Institute Genome Sequencing Center for Infectious Disease"/>
            <person name="Wu L."/>
            <person name="Ma J."/>
        </authorList>
    </citation>
    <scope>NUCLEOTIDE SEQUENCE [LARGE SCALE GENOMIC DNA]</scope>
    <source>
        <strain evidence="3">CCUG 60898</strain>
    </source>
</reference>
<dbReference type="Proteomes" id="UP001597100">
    <property type="component" value="Unassembled WGS sequence"/>
</dbReference>
<evidence type="ECO:0000313" key="2">
    <source>
        <dbReference type="EMBL" id="MFD0977035.1"/>
    </source>
</evidence>
<feature type="domain" description="RES" evidence="1">
    <location>
        <begin position="14"/>
        <end position="140"/>
    </location>
</feature>
<dbReference type="RefSeq" id="WP_380738986.1">
    <property type="nucleotide sequence ID" value="NZ_JBHTJP010000035.1"/>
</dbReference>
<keyword evidence="3" id="KW-1185">Reference proteome</keyword>